<organism evidence="2">
    <name type="scientific">freshwater metagenome</name>
    <dbReference type="NCBI Taxonomy" id="449393"/>
    <lineage>
        <taxon>unclassified sequences</taxon>
        <taxon>metagenomes</taxon>
        <taxon>ecological metagenomes</taxon>
    </lineage>
</organism>
<dbReference type="Gene3D" id="3.40.50.1820">
    <property type="entry name" value="alpha/beta hydrolase"/>
    <property type="match status" value="1"/>
</dbReference>
<dbReference type="GO" id="GO:0003824">
    <property type="term" value="F:catalytic activity"/>
    <property type="evidence" value="ECO:0007669"/>
    <property type="project" value="InterPro"/>
</dbReference>
<proteinExistence type="predicted"/>
<accession>A0A6J6J5Y9</accession>
<reference evidence="2" key="1">
    <citation type="submission" date="2020-05" db="EMBL/GenBank/DDBJ databases">
        <authorList>
            <person name="Chiriac C."/>
            <person name="Salcher M."/>
            <person name="Ghai R."/>
            <person name="Kavagutti S V."/>
        </authorList>
    </citation>
    <scope>NUCLEOTIDE SEQUENCE</scope>
</reference>
<dbReference type="GO" id="GO:0016020">
    <property type="term" value="C:membrane"/>
    <property type="evidence" value="ECO:0007669"/>
    <property type="project" value="TreeGrafter"/>
</dbReference>
<dbReference type="AlphaFoldDB" id="A0A6J6J5Y9"/>
<dbReference type="Pfam" id="PF00561">
    <property type="entry name" value="Abhydrolase_1"/>
    <property type="match status" value="1"/>
</dbReference>
<gene>
    <name evidence="2" type="ORF">UFOPK2106_00322</name>
</gene>
<evidence type="ECO:0000259" key="1">
    <source>
        <dbReference type="Pfam" id="PF00561"/>
    </source>
</evidence>
<protein>
    <submittedName>
        <fullName evidence="2">Unannotated protein</fullName>
    </submittedName>
</protein>
<dbReference type="PRINTS" id="PR00111">
    <property type="entry name" value="ABHYDROLASE"/>
</dbReference>
<dbReference type="PANTHER" id="PTHR43798:SF33">
    <property type="entry name" value="HYDROLASE, PUTATIVE (AFU_ORTHOLOGUE AFUA_2G14860)-RELATED"/>
    <property type="match status" value="1"/>
</dbReference>
<dbReference type="PRINTS" id="PR00412">
    <property type="entry name" value="EPOXHYDRLASE"/>
</dbReference>
<dbReference type="InterPro" id="IPR029058">
    <property type="entry name" value="AB_hydrolase_fold"/>
</dbReference>
<name>A0A6J6J5Y9_9ZZZZ</name>
<dbReference type="InterPro" id="IPR050266">
    <property type="entry name" value="AB_hydrolase_sf"/>
</dbReference>
<evidence type="ECO:0000313" key="2">
    <source>
        <dbReference type="EMBL" id="CAB4632256.1"/>
    </source>
</evidence>
<dbReference type="EMBL" id="CAEZVS010000027">
    <property type="protein sequence ID" value="CAB4632256.1"/>
    <property type="molecule type" value="Genomic_DNA"/>
</dbReference>
<dbReference type="PANTHER" id="PTHR43798">
    <property type="entry name" value="MONOACYLGLYCEROL LIPASE"/>
    <property type="match status" value="1"/>
</dbReference>
<dbReference type="InterPro" id="IPR000639">
    <property type="entry name" value="Epox_hydrolase-like"/>
</dbReference>
<dbReference type="InterPro" id="IPR000073">
    <property type="entry name" value="AB_hydrolase_1"/>
</dbReference>
<sequence length="294" mass="32453">MLSRDLSLSASSRAIRHTINVDGIKSVYYEYPAATQTSITLVMIHGYRGNHRGLEAIAAGLSKYRVLIPDLPGFGESAPLNKTHSVKAYSDWLHNFIQALGLVDQTHLMGHSFGSLVVGYYATQHTPKSVALVNPVSTPALEGPQAALTNLTKIYYLLASFAPRFAGEWLLRNKIAVMVMSVVMAKTKNKDLRRWIHNQHLSNFSDFASVKVAVEGYDASISMDLSKLAHQISAPVLVVAATLDDITEIESQRRVSGLYQKITYREIEGVGHLVHYEAPEQASAFISQFLDELP</sequence>
<dbReference type="SUPFAM" id="SSF53474">
    <property type="entry name" value="alpha/beta-Hydrolases"/>
    <property type="match status" value="1"/>
</dbReference>
<feature type="domain" description="AB hydrolase-1" evidence="1">
    <location>
        <begin position="40"/>
        <end position="279"/>
    </location>
</feature>